<dbReference type="GeneID" id="78372748"/>
<dbReference type="PANTHER" id="PTHR10146">
    <property type="entry name" value="PROLINE SYNTHETASE CO-TRANSCRIBED BACTERIAL HOMOLOG PROTEIN"/>
    <property type="match status" value="1"/>
</dbReference>
<sequence length="218" mass="23355">MPPYDDLKARLDHVWAEIRKSGGSDSIRIVAVTKTHPIEAVVAAAEAGLVDVGENYADELADKAVQADRLGLQVRWHYIGAIQSRRLRSICEHAAVIETVSRPRELEMMADFGYGGELLIQVAPPGHPEGRNGADASEIAGLLALSRDLGLNVVGLMGMAMPGSIESIRDYFETVFGLGTTLGLREYSMGMSADYQVAVAQGATMVRLGSVLFGARGQ</sequence>
<gene>
    <name evidence="5" type="ORF">FEAC_15670</name>
</gene>
<organism evidence="5 6">
    <name type="scientific">Ferrimicrobium acidiphilum DSM 19497</name>
    <dbReference type="NCBI Taxonomy" id="1121877"/>
    <lineage>
        <taxon>Bacteria</taxon>
        <taxon>Bacillati</taxon>
        <taxon>Actinomycetota</taxon>
        <taxon>Acidimicrobiia</taxon>
        <taxon>Acidimicrobiales</taxon>
        <taxon>Acidimicrobiaceae</taxon>
        <taxon>Ferrimicrobium</taxon>
    </lineage>
</organism>
<accession>A0A0D8FTM9</accession>
<dbReference type="EMBL" id="JXUW01000013">
    <property type="protein sequence ID" value="KJE76638.1"/>
    <property type="molecule type" value="Genomic_DNA"/>
</dbReference>
<dbReference type="RefSeq" id="WP_052565992.1">
    <property type="nucleotide sequence ID" value="NZ_JQKF01000014.1"/>
</dbReference>
<comment type="caution">
    <text evidence="5">The sequence shown here is derived from an EMBL/GenBank/DDBJ whole genome shotgun (WGS) entry which is preliminary data.</text>
</comment>
<dbReference type="SUPFAM" id="SSF51419">
    <property type="entry name" value="PLP-binding barrel"/>
    <property type="match status" value="1"/>
</dbReference>
<dbReference type="eggNOG" id="COG0325">
    <property type="taxonomic scope" value="Bacteria"/>
</dbReference>
<evidence type="ECO:0000256" key="3">
    <source>
        <dbReference type="RuleBase" id="RU004514"/>
    </source>
</evidence>
<dbReference type="Pfam" id="PF01168">
    <property type="entry name" value="Ala_racemase_N"/>
    <property type="match status" value="1"/>
</dbReference>
<dbReference type="InterPro" id="IPR001608">
    <property type="entry name" value="Ala_racemase_N"/>
</dbReference>
<dbReference type="InterPro" id="IPR011078">
    <property type="entry name" value="PyrdxlP_homeostasis"/>
</dbReference>
<comment type="similarity">
    <text evidence="3">Belongs to the pyridoxal phosphate-binding protein YggS/PROSC family.</text>
</comment>
<dbReference type="AlphaFoldDB" id="A0A0D8FTM9"/>
<name>A0A0D8FTM9_9ACTN</name>
<dbReference type="STRING" id="1121877.FEAC_15670"/>
<dbReference type="GO" id="GO:0030170">
    <property type="term" value="F:pyridoxal phosphate binding"/>
    <property type="evidence" value="ECO:0007669"/>
    <property type="project" value="InterPro"/>
</dbReference>
<comment type="cofactor">
    <cofactor evidence="2">
        <name>pyridoxal 5'-phosphate</name>
        <dbReference type="ChEBI" id="CHEBI:597326"/>
    </cofactor>
</comment>
<dbReference type="PIRSF" id="PIRSF004848">
    <property type="entry name" value="YBL036c_PLPDEIII"/>
    <property type="match status" value="1"/>
</dbReference>
<feature type="domain" description="Alanine racemase N-terminal" evidence="4">
    <location>
        <begin position="10"/>
        <end position="216"/>
    </location>
</feature>
<evidence type="ECO:0000256" key="1">
    <source>
        <dbReference type="ARBA" id="ARBA00022898"/>
    </source>
</evidence>
<keyword evidence="1 2" id="KW-0663">Pyridoxal phosphate</keyword>
<dbReference type="OrthoDB" id="9804072at2"/>
<dbReference type="PANTHER" id="PTHR10146:SF14">
    <property type="entry name" value="PYRIDOXAL PHOSPHATE HOMEOSTASIS PROTEIN"/>
    <property type="match status" value="1"/>
</dbReference>
<dbReference type="Gene3D" id="3.20.20.10">
    <property type="entry name" value="Alanine racemase"/>
    <property type="match status" value="1"/>
</dbReference>
<evidence type="ECO:0000313" key="5">
    <source>
        <dbReference type="EMBL" id="KJE76638.1"/>
    </source>
</evidence>
<evidence type="ECO:0000259" key="4">
    <source>
        <dbReference type="Pfam" id="PF01168"/>
    </source>
</evidence>
<evidence type="ECO:0000256" key="2">
    <source>
        <dbReference type="PIRSR" id="PIRSR004848-1"/>
    </source>
</evidence>
<reference evidence="5 6" key="1">
    <citation type="submission" date="2015-01" db="EMBL/GenBank/DDBJ databases">
        <title>Draft genome of the acidophilic iron oxidizer Ferrimicrobium acidiphilum strain T23.</title>
        <authorList>
            <person name="Poehlein A."/>
            <person name="Eisen S."/>
            <person name="Schloemann M."/>
            <person name="Johnson B.D."/>
            <person name="Daniel R."/>
            <person name="Muehling M."/>
        </authorList>
    </citation>
    <scope>NUCLEOTIDE SEQUENCE [LARGE SCALE GENOMIC DNA]</scope>
    <source>
        <strain evidence="5 6">T23</strain>
    </source>
</reference>
<dbReference type="InterPro" id="IPR029066">
    <property type="entry name" value="PLP-binding_barrel"/>
</dbReference>
<feature type="modified residue" description="N6-(pyridoxal phosphate)lysine" evidence="2">
    <location>
        <position position="34"/>
    </location>
</feature>
<evidence type="ECO:0000313" key="6">
    <source>
        <dbReference type="Proteomes" id="UP000032336"/>
    </source>
</evidence>
<protein>
    <recommendedName>
        <fullName evidence="4">Alanine racemase N-terminal domain-containing protein</fullName>
    </recommendedName>
</protein>
<keyword evidence="6" id="KW-1185">Reference proteome</keyword>
<dbReference type="Proteomes" id="UP000032336">
    <property type="component" value="Unassembled WGS sequence"/>
</dbReference>
<proteinExistence type="inferred from homology"/>